<proteinExistence type="inferred from homology"/>
<dbReference type="InterPro" id="IPR001128">
    <property type="entry name" value="Cyt_P450"/>
</dbReference>
<dbReference type="FunFam" id="1.10.630.10:FF:000018">
    <property type="entry name" value="Cytochrome P450 monooxygenase"/>
    <property type="match status" value="1"/>
</dbReference>
<organism evidence="9 10">
    <name type="scientific">Streptomyces rubrolavendulae</name>
    <dbReference type="NCBI Taxonomy" id="285473"/>
    <lineage>
        <taxon>Bacteria</taxon>
        <taxon>Bacillati</taxon>
        <taxon>Actinomycetota</taxon>
        <taxon>Actinomycetes</taxon>
        <taxon>Kitasatosporales</taxon>
        <taxon>Streptomycetaceae</taxon>
        <taxon>Streptomyces</taxon>
    </lineage>
</organism>
<dbReference type="KEGG" id="srn:A4G23_05497"/>
<dbReference type="SUPFAM" id="SSF48264">
    <property type="entry name" value="Cytochrome P450"/>
    <property type="match status" value="1"/>
</dbReference>
<feature type="region of interest" description="Disordered" evidence="8">
    <location>
        <begin position="68"/>
        <end position="91"/>
    </location>
</feature>
<dbReference type="PANTHER" id="PTHR46696">
    <property type="entry name" value="P450, PUTATIVE (EUROFUNG)-RELATED"/>
    <property type="match status" value="1"/>
</dbReference>
<evidence type="ECO:0000256" key="1">
    <source>
        <dbReference type="ARBA" id="ARBA00010617"/>
    </source>
</evidence>
<protein>
    <submittedName>
        <fullName evidence="9">Cytochrome P450 107B1</fullName>
        <ecNumber evidence="9">1.14.-.-</ecNumber>
    </submittedName>
</protein>
<dbReference type="GO" id="GO:0016705">
    <property type="term" value="F:oxidoreductase activity, acting on paired donors, with incorporation or reduction of molecular oxygen"/>
    <property type="evidence" value="ECO:0007669"/>
    <property type="project" value="InterPro"/>
</dbReference>
<keyword evidence="10" id="KW-1185">Reference proteome</keyword>
<dbReference type="EC" id="1.14.-.-" evidence="9"/>
<keyword evidence="4 7" id="KW-0560">Oxidoreductase</keyword>
<evidence type="ECO:0000256" key="6">
    <source>
        <dbReference type="ARBA" id="ARBA00023033"/>
    </source>
</evidence>
<evidence type="ECO:0000256" key="4">
    <source>
        <dbReference type="ARBA" id="ARBA00023002"/>
    </source>
</evidence>
<dbReference type="PRINTS" id="PR00359">
    <property type="entry name" value="BP450"/>
</dbReference>
<dbReference type="InterPro" id="IPR002397">
    <property type="entry name" value="Cyt_P450_B"/>
</dbReference>
<evidence type="ECO:0000256" key="8">
    <source>
        <dbReference type="SAM" id="MobiDB-lite"/>
    </source>
</evidence>
<keyword evidence="6 7" id="KW-0503">Monooxygenase</keyword>
<gene>
    <name evidence="9" type="ORF">A4G23_05497</name>
</gene>
<evidence type="ECO:0000313" key="10">
    <source>
        <dbReference type="Proteomes" id="UP000095349"/>
    </source>
</evidence>
<evidence type="ECO:0000256" key="2">
    <source>
        <dbReference type="ARBA" id="ARBA00022617"/>
    </source>
</evidence>
<dbReference type="GO" id="GO:0005506">
    <property type="term" value="F:iron ion binding"/>
    <property type="evidence" value="ECO:0007669"/>
    <property type="project" value="InterPro"/>
</dbReference>
<dbReference type="PROSITE" id="PS00086">
    <property type="entry name" value="CYTOCHROME_P450"/>
    <property type="match status" value="1"/>
</dbReference>
<dbReference type="InterPro" id="IPR017972">
    <property type="entry name" value="Cyt_P450_CS"/>
</dbReference>
<dbReference type="RefSeq" id="WP_069979354.1">
    <property type="nucleotide sequence ID" value="NZ_CP017316.1"/>
</dbReference>
<dbReference type="EMBL" id="CP017316">
    <property type="protein sequence ID" value="AOT62598.1"/>
    <property type="molecule type" value="Genomic_DNA"/>
</dbReference>
<keyword evidence="3 7" id="KW-0479">Metal-binding</keyword>
<dbReference type="PRINTS" id="PR00385">
    <property type="entry name" value="P450"/>
</dbReference>
<dbReference type="GO" id="GO:0020037">
    <property type="term" value="F:heme binding"/>
    <property type="evidence" value="ECO:0007669"/>
    <property type="project" value="InterPro"/>
</dbReference>
<dbReference type="Gene3D" id="1.10.630.10">
    <property type="entry name" value="Cytochrome P450"/>
    <property type="match status" value="1"/>
</dbReference>
<feature type="compositionally biased region" description="Basic and acidic residues" evidence="8">
    <location>
        <begin position="68"/>
        <end position="82"/>
    </location>
</feature>
<dbReference type="GO" id="GO:0004497">
    <property type="term" value="F:monooxygenase activity"/>
    <property type="evidence" value="ECO:0007669"/>
    <property type="project" value="UniProtKB-KW"/>
</dbReference>
<keyword evidence="2 7" id="KW-0349">Heme</keyword>
<dbReference type="PANTHER" id="PTHR46696:SF1">
    <property type="entry name" value="CYTOCHROME P450 YJIB-RELATED"/>
    <property type="match status" value="1"/>
</dbReference>
<dbReference type="Pfam" id="PF00067">
    <property type="entry name" value="p450"/>
    <property type="match status" value="1"/>
</dbReference>
<evidence type="ECO:0000256" key="3">
    <source>
        <dbReference type="ARBA" id="ARBA00022723"/>
    </source>
</evidence>
<dbReference type="CDD" id="cd11031">
    <property type="entry name" value="Cyp158A-like"/>
    <property type="match status" value="1"/>
</dbReference>
<dbReference type="STRING" id="285473.A4G23_05497"/>
<dbReference type="AlphaFoldDB" id="A0A1D8GAY9"/>
<evidence type="ECO:0000256" key="7">
    <source>
        <dbReference type="RuleBase" id="RU000461"/>
    </source>
</evidence>
<comment type="similarity">
    <text evidence="1 7">Belongs to the cytochrome P450 family.</text>
</comment>
<dbReference type="PATRIC" id="fig|285473.5.peg.5797"/>
<dbReference type="OrthoDB" id="3218463at2"/>
<keyword evidence="5 7" id="KW-0408">Iron</keyword>
<accession>A0A1D8GAY9</accession>
<dbReference type="InterPro" id="IPR036396">
    <property type="entry name" value="Cyt_P450_sf"/>
</dbReference>
<sequence length="397" mass="44269">MTTARERTPLTYPFNEPEGLDLADAYTRALERPGLLRVRMAYGEPAWLATRYADARLVLGDRRFSRAEGAHHDEPRQSEARQDSGILSMDPPEHTRLRTLVAKAFTMHQVEKLRPQVRELTHGFLDAMEAAGPPVDLVEHYALPIPVAVICRMLGVPEEDRPRFRVWSDAVLSTSSLTAEEFHRNREELRAYMADLVRDHRESPRPDLMTALIDARDTGDRLSELELVDLCVGLLVAGHETTASQIPNFVYALLDHPDQLALLRERPELIGGAVEELLRFVPLGSGAAFPRYATEDIEVGGTLVRAGEPVLVAVGAANRDALKFTEPGRLDITRTQVQHLGFGHGVHHCLGAPLARLELQEALLALLTRFPALRLAGDVVWKNQMLVRGPREMPVGW</sequence>
<evidence type="ECO:0000256" key="5">
    <source>
        <dbReference type="ARBA" id="ARBA00023004"/>
    </source>
</evidence>
<dbReference type="Proteomes" id="UP000095349">
    <property type="component" value="Chromosome"/>
</dbReference>
<evidence type="ECO:0000313" key="9">
    <source>
        <dbReference type="EMBL" id="AOT62598.1"/>
    </source>
</evidence>
<reference evidence="9 10" key="1">
    <citation type="submission" date="2016-09" db="EMBL/GenBank/DDBJ databases">
        <title>Streptomyces rubrolavendulae MJM4426 Genome sequencing and assembly.</title>
        <authorList>
            <person name="Kim J.-G."/>
        </authorList>
    </citation>
    <scope>NUCLEOTIDE SEQUENCE [LARGE SCALE GENOMIC DNA]</scope>
    <source>
        <strain evidence="9 10">MJM4426</strain>
    </source>
</reference>
<name>A0A1D8GAY9_9ACTN</name>